<accession>A0ACC5Z7W5</accession>
<keyword evidence="2" id="KW-1185">Reference proteome</keyword>
<proteinExistence type="predicted"/>
<evidence type="ECO:0000313" key="1">
    <source>
        <dbReference type="EMBL" id="MCJ8743954.1"/>
    </source>
</evidence>
<sequence length="91" mass="10036">MISQNTKNVLVVSFGFLFLFTAYGGLQSLQSSLNAEEGMGVISLSVIYGTIILSSMFLPPIMIKNLGCKWTIFICMACYISYSFGNLFPGW</sequence>
<reference evidence="1" key="1">
    <citation type="submission" date="2020-02" db="EMBL/GenBank/DDBJ databases">
        <title>Genome sequencing of the panga catfish, Pangasius djambal.</title>
        <authorList>
            <person name="Wen M."/>
            <person name="Zahm M."/>
            <person name="Roques C."/>
            <person name="Cabau C."/>
            <person name="Klopp C."/>
            <person name="Donnadieu C."/>
            <person name="Jouanno E."/>
            <person name="Avarre J.-C."/>
            <person name="Campet M."/>
            <person name="Ha T."/>
            <person name="Dugue R."/>
            <person name="Lampietro C."/>
            <person name="Louis A."/>
            <person name="Herpin A."/>
            <person name="Echchiki A."/>
            <person name="Berthelot C."/>
            <person name="Parey E."/>
            <person name="Roest-Crollius H."/>
            <person name="Braasch I."/>
            <person name="Postlethwait J.H."/>
            <person name="Bobe J."/>
            <person name="Montfort J."/>
            <person name="Bouchez O."/>
            <person name="Begum T."/>
            <person name="Schartl M."/>
            <person name="Gustiano R."/>
            <person name="Guiguen Y."/>
        </authorList>
    </citation>
    <scope>NUCLEOTIDE SEQUENCE</scope>
    <source>
        <strain evidence="1">Pdj_M5554</strain>
    </source>
</reference>
<dbReference type="Proteomes" id="UP000830395">
    <property type="component" value="Chromosome 19"/>
</dbReference>
<comment type="caution">
    <text evidence="1">The sequence shown here is derived from an EMBL/GenBank/DDBJ whole genome shotgun (WGS) entry which is preliminary data.</text>
</comment>
<organism evidence="1 2">
    <name type="scientific">Pangasius djambal</name>
    <dbReference type="NCBI Taxonomy" id="1691987"/>
    <lineage>
        <taxon>Eukaryota</taxon>
        <taxon>Metazoa</taxon>
        <taxon>Chordata</taxon>
        <taxon>Craniata</taxon>
        <taxon>Vertebrata</taxon>
        <taxon>Euteleostomi</taxon>
        <taxon>Actinopterygii</taxon>
        <taxon>Neopterygii</taxon>
        <taxon>Teleostei</taxon>
        <taxon>Ostariophysi</taxon>
        <taxon>Siluriformes</taxon>
        <taxon>Pangasiidae</taxon>
        <taxon>Pangasius</taxon>
    </lineage>
</organism>
<protein>
    <submittedName>
        <fullName evidence="1">Uncharacterized protein</fullName>
    </submittedName>
</protein>
<dbReference type="EMBL" id="CM040993">
    <property type="protein sequence ID" value="MCJ8743954.1"/>
    <property type="molecule type" value="Genomic_DNA"/>
</dbReference>
<evidence type="ECO:0000313" key="2">
    <source>
        <dbReference type="Proteomes" id="UP000830395"/>
    </source>
</evidence>
<name>A0ACC5Z7W5_9TELE</name>
<gene>
    <name evidence="1" type="ORF">PDJAM_G00100580</name>
</gene>